<dbReference type="Gene3D" id="3.40.190.10">
    <property type="entry name" value="Periplasmic binding protein-like II"/>
    <property type="match status" value="1"/>
</dbReference>
<organism evidence="6 7">
    <name type="scientific">Hydrogenispora ethanolica</name>
    <dbReference type="NCBI Taxonomy" id="1082276"/>
    <lineage>
        <taxon>Bacteria</taxon>
        <taxon>Bacillati</taxon>
        <taxon>Bacillota</taxon>
        <taxon>Hydrogenispora</taxon>
    </lineage>
</organism>
<evidence type="ECO:0000256" key="2">
    <source>
        <dbReference type="ARBA" id="ARBA00022448"/>
    </source>
</evidence>
<keyword evidence="3 4" id="KW-0732">Signal</keyword>
<protein>
    <submittedName>
        <fullName evidence="6">Peptide/nickel transport system substrate-binding protein</fullName>
    </submittedName>
</protein>
<dbReference type="PIRSF" id="PIRSF002741">
    <property type="entry name" value="MppA"/>
    <property type="match status" value="1"/>
</dbReference>
<keyword evidence="2" id="KW-0813">Transport</keyword>
<evidence type="ECO:0000256" key="3">
    <source>
        <dbReference type="ARBA" id="ARBA00022729"/>
    </source>
</evidence>
<comment type="caution">
    <text evidence="6">The sequence shown here is derived from an EMBL/GenBank/DDBJ whole genome shotgun (WGS) entry which is preliminary data.</text>
</comment>
<gene>
    <name evidence="6" type="ORF">EDC14_10675</name>
</gene>
<dbReference type="Gene3D" id="3.10.105.10">
    <property type="entry name" value="Dipeptide-binding Protein, Domain 3"/>
    <property type="match status" value="1"/>
</dbReference>
<dbReference type="EMBL" id="SLUN01000067">
    <property type="protein sequence ID" value="TCL54141.1"/>
    <property type="molecule type" value="Genomic_DNA"/>
</dbReference>
<dbReference type="OrthoDB" id="9772924at2"/>
<dbReference type="PANTHER" id="PTHR30290:SF9">
    <property type="entry name" value="OLIGOPEPTIDE-BINDING PROTEIN APPA"/>
    <property type="match status" value="1"/>
</dbReference>
<accession>A0A4R1QMX8</accession>
<feature type="chain" id="PRO_5039587027" evidence="4">
    <location>
        <begin position="19"/>
        <end position="524"/>
    </location>
</feature>
<dbReference type="InterPro" id="IPR030678">
    <property type="entry name" value="Peptide/Ni-bd"/>
</dbReference>
<dbReference type="PANTHER" id="PTHR30290">
    <property type="entry name" value="PERIPLASMIC BINDING COMPONENT OF ABC TRANSPORTER"/>
    <property type="match status" value="1"/>
</dbReference>
<comment type="similarity">
    <text evidence="1">Belongs to the bacterial solute-binding protein 5 family.</text>
</comment>
<dbReference type="InterPro" id="IPR000914">
    <property type="entry name" value="SBP_5_dom"/>
</dbReference>
<dbReference type="InterPro" id="IPR039424">
    <property type="entry name" value="SBP_5"/>
</dbReference>
<keyword evidence="7" id="KW-1185">Reference proteome</keyword>
<dbReference type="RefSeq" id="WP_132018171.1">
    <property type="nucleotide sequence ID" value="NZ_SLUN01000067.1"/>
</dbReference>
<reference evidence="6 7" key="1">
    <citation type="submission" date="2019-03" db="EMBL/GenBank/DDBJ databases">
        <title>Genomic Encyclopedia of Type Strains, Phase IV (KMG-IV): sequencing the most valuable type-strain genomes for metagenomic binning, comparative biology and taxonomic classification.</title>
        <authorList>
            <person name="Goeker M."/>
        </authorList>
    </citation>
    <scope>NUCLEOTIDE SEQUENCE [LARGE SCALE GENOMIC DNA]</scope>
    <source>
        <strain evidence="6 7">LX-B</strain>
    </source>
</reference>
<dbReference type="GO" id="GO:0015833">
    <property type="term" value="P:peptide transport"/>
    <property type="evidence" value="ECO:0007669"/>
    <property type="project" value="TreeGrafter"/>
</dbReference>
<sequence length="524" mass="58312">MKKLASLRKILLSLFVLAVCVANLFWAGNDRNSAAIVAAASGKARGGSLKIAIIAAPFTLYMPKSTSTINNQATMPALEPLGRLNAKGVYEPWLAESFKIDPEKLTFTIKLRPGVVFHDGSKLTAEVVKWNFEQMIKNGKASELCNPKSFEVVNDLTLVIRFSEWANNWQDVISEVQIQSKEAYEKRGEEWCAINPVGTGPFVLKEYVQGSKLIFKRFDKYRIKGQPYLDTLEIDIITDLNTQITAFQNKEIDCVMTNDAVAIQSLERAGFKNTAKKSPNLADIYYFLFNSKDPDVPFSKLKVRQAVMHSLDYPNIAKVLTGGLGIATNQFGIKGAYSYNPSVKFYVHNLKKAKALLKEAGYPNGFDTTIYTRAEIQDSAVPLQASLKAIGIRATIKVLDGALLDKMQVADSIPGIVMGKGASQLDFTKNYIRLYSSQGIKNHGLIAYPPDYEKALFGARAAKTFDEKKKLLQTASKKLVEEYALLVPTGVAFYKCYTQDYVRDLGIYQVSIHAWTPERARVTK</sequence>
<dbReference type="GO" id="GO:0042597">
    <property type="term" value="C:periplasmic space"/>
    <property type="evidence" value="ECO:0007669"/>
    <property type="project" value="UniProtKB-ARBA"/>
</dbReference>
<evidence type="ECO:0000256" key="1">
    <source>
        <dbReference type="ARBA" id="ARBA00005695"/>
    </source>
</evidence>
<feature type="domain" description="Solute-binding protein family 5" evidence="5">
    <location>
        <begin position="90"/>
        <end position="441"/>
    </location>
</feature>
<dbReference type="Proteomes" id="UP000295008">
    <property type="component" value="Unassembled WGS sequence"/>
</dbReference>
<proteinExistence type="inferred from homology"/>
<evidence type="ECO:0000313" key="6">
    <source>
        <dbReference type="EMBL" id="TCL54141.1"/>
    </source>
</evidence>
<dbReference type="AlphaFoldDB" id="A0A4R1QMX8"/>
<evidence type="ECO:0000256" key="4">
    <source>
        <dbReference type="SAM" id="SignalP"/>
    </source>
</evidence>
<dbReference type="GO" id="GO:0043190">
    <property type="term" value="C:ATP-binding cassette (ABC) transporter complex"/>
    <property type="evidence" value="ECO:0007669"/>
    <property type="project" value="InterPro"/>
</dbReference>
<evidence type="ECO:0000313" key="7">
    <source>
        <dbReference type="Proteomes" id="UP000295008"/>
    </source>
</evidence>
<dbReference type="GO" id="GO:1904680">
    <property type="term" value="F:peptide transmembrane transporter activity"/>
    <property type="evidence" value="ECO:0007669"/>
    <property type="project" value="TreeGrafter"/>
</dbReference>
<dbReference type="SUPFAM" id="SSF53850">
    <property type="entry name" value="Periplasmic binding protein-like II"/>
    <property type="match status" value="1"/>
</dbReference>
<feature type="signal peptide" evidence="4">
    <location>
        <begin position="1"/>
        <end position="18"/>
    </location>
</feature>
<dbReference type="CDD" id="cd00995">
    <property type="entry name" value="PBP2_NikA_DppA_OppA_like"/>
    <property type="match status" value="1"/>
</dbReference>
<evidence type="ECO:0000259" key="5">
    <source>
        <dbReference type="Pfam" id="PF00496"/>
    </source>
</evidence>
<dbReference type="Pfam" id="PF00496">
    <property type="entry name" value="SBP_bac_5"/>
    <property type="match status" value="1"/>
</dbReference>
<name>A0A4R1QMX8_HYDET</name>